<dbReference type="GO" id="GO:0016020">
    <property type="term" value="C:membrane"/>
    <property type="evidence" value="ECO:0007669"/>
    <property type="project" value="UniProtKB-SubCell"/>
</dbReference>
<keyword evidence="2 5" id="KW-0812">Transmembrane</keyword>
<feature type="transmembrane region" description="Helical" evidence="5">
    <location>
        <begin position="33"/>
        <end position="56"/>
    </location>
</feature>
<evidence type="ECO:0000256" key="3">
    <source>
        <dbReference type="ARBA" id="ARBA00022989"/>
    </source>
</evidence>
<dbReference type="Pfam" id="PF13515">
    <property type="entry name" value="FUSC_2"/>
    <property type="match status" value="1"/>
</dbReference>
<dbReference type="AlphaFoldDB" id="W7D1C8"/>
<comment type="caution">
    <text evidence="7">The sequence shown here is derived from an EMBL/GenBank/DDBJ whole genome shotgun (WGS) entry which is preliminary data.</text>
</comment>
<sequence>MEQTTKQAITILLCSCAGCVLGLLLYYVRSQPFNLLIVVTSLFILAVIFVIGNYVIKLKKYQYR</sequence>
<evidence type="ECO:0000256" key="1">
    <source>
        <dbReference type="ARBA" id="ARBA00004141"/>
    </source>
</evidence>
<dbReference type="EMBL" id="AODH01000031">
    <property type="protein sequence ID" value="EUJ39118.1"/>
    <property type="molecule type" value="Genomic_DNA"/>
</dbReference>
<evidence type="ECO:0000256" key="2">
    <source>
        <dbReference type="ARBA" id="ARBA00022692"/>
    </source>
</evidence>
<dbReference type="InterPro" id="IPR049453">
    <property type="entry name" value="Memb_transporter_dom"/>
</dbReference>
<evidence type="ECO:0000313" key="7">
    <source>
        <dbReference type="EMBL" id="EUJ39118.1"/>
    </source>
</evidence>
<keyword evidence="4 5" id="KW-0472">Membrane</keyword>
<evidence type="ECO:0000313" key="8">
    <source>
        <dbReference type="Proteomes" id="UP000019243"/>
    </source>
</evidence>
<gene>
    <name evidence="7" type="ORF">BCAMP_08195</name>
</gene>
<comment type="subcellular location">
    <subcellularLocation>
        <location evidence="1">Membrane</location>
        <topology evidence="1">Multi-pass membrane protein</topology>
    </subcellularLocation>
</comment>
<evidence type="ECO:0000256" key="4">
    <source>
        <dbReference type="ARBA" id="ARBA00023136"/>
    </source>
</evidence>
<dbReference type="RefSeq" id="WP_035314853.1">
    <property type="nucleotide sequence ID" value="NZ_AODH01000031.1"/>
</dbReference>
<feature type="transmembrane region" description="Helical" evidence="5">
    <location>
        <begin position="7"/>
        <end position="27"/>
    </location>
</feature>
<evidence type="ECO:0000259" key="6">
    <source>
        <dbReference type="Pfam" id="PF13515"/>
    </source>
</evidence>
<name>W7D1C8_9LIST</name>
<feature type="domain" description="Integral membrane bound transporter" evidence="6">
    <location>
        <begin position="2"/>
        <end position="56"/>
    </location>
</feature>
<keyword evidence="3 5" id="KW-1133">Transmembrane helix</keyword>
<organism evidence="7 8">
    <name type="scientific">Brochothrix campestris FSL F6-1037</name>
    <dbReference type="NCBI Taxonomy" id="1265861"/>
    <lineage>
        <taxon>Bacteria</taxon>
        <taxon>Bacillati</taxon>
        <taxon>Bacillota</taxon>
        <taxon>Bacilli</taxon>
        <taxon>Bacillales</taxon>
        <taxon>Listeriaceae</taxon>
        <taxon>Brochothrix</taxon>
    </lineage>
</organism>
<reference evidence="7 8" key="1">
    <citation type="submission" date="2012-12" db="EMBL/GenBank/DDBJ databases">
        <title>Novel taxa of Listeriaceae from agricultural environments in the United States.</title>
        <authorList>
            <person name="den Bakker H.C."/>
            <person name="Allred A."/>
            <person name="Warchocki S."/>
            <person name="Wright E.M."/>
            <person name="Burrell A."/>
            <person name="Nightingale K.K."/>
            <person name="Kephart D."/>
            <person name="Wiedmann M."/>
        </authorList>
    </citation>
    <scope>NUCLEOTIDE SEQUENCE [LARGE SCALE GENOMIC DNA]</scope>
    <source>
        <strain evidence="7 8">FSL F6-1037</strain>
    </source>
</reference>
<protein>
    <recommendedName>
        <fullName evidence="6">Integral membrane bound transporter domain-containing protein</fullName>
    </recommendedName>
</protein>
<dbReference type="Proteomes" id="UP000019243">
    <property type="component" value="Unassembled WGS sequence"/>
</dbReference>
<evidence type="ECO:0000256" key="5">
    <source>
        <dbReference type="SAM" id="Phobius"/>
    </source>
</evidence>
<keyword evidence="8" id="KW-1185">Reference proteome</keyword>
<dbReference type="STRING" id="1265861.BCAMP_08195"/>
<accession>W7D1C8</accession>
<proteinExistence type="predicted"/>